<sequence>KAHNFCPYSKATRGNIDVTLEVSTQ</sequence>
<dbReference type="InterPro" id="IPR036102">
    <property type="entry name" value="OsmC/Ohrsf"/>
</dbReference>
<dbReference type="Gene3D" id="3.30.300.20">
    <property type="match status" value="1"/>
</dbReference>
<dbReference type="EMBL" id="NOII01000053">
    <property type="protein sequence ID" value="OYD56099.1"/>
    <property type="molecule type" value="Genomic_DNA"/>
</dbReference>
<evidence type="ECO:0000313" key="1">
    <source>
        <dbReference type="EMBL" id="OYD56099.1"/>
    </source>
</evidence>
<dbReference type="Proteomes" id="UP000215059">
    <property type="component" value="Unassembled WGS sequence"/>
</dbReference>
<gene>
    <name evidence="1" type="ORF">CGZ90_19365</name>
</gene>
<accession>A0A235F4A0</accession>
<feature type="non-terminal residue" evidence="1">
    <location>
        <position position="1"/>
    </location>
</feature>
<protein>
    <submittedName>
        <fullName evidence="1">Osmotically inducible protein C</fullName>
    </submittedName>
</protein>
<evidence type="ECO:0000313" key="2">
    <source>
        <dbReference type="Proteomes" id="UP000215059"/>
    </source>
</evidence>
<name>A0A235F4A0_9BACL</name>
<dbReference type="InterPro" id="IPR015946">
    <property type="entry name" value="KH_dom-like_a/b"/>
</dbReference>
<reference evidence="1 2" key="1">
    <citation type="submission" date="2017-07" db="EMBL/GenBank/DDBJ databases">
        <title>Fictibacillus sp. nov. GDSW-R2A3 Genome sequencing and assembly.</title>
        <authorList>
            <person name="Mayilraj S."/>
        </authorList>
    </citation>
    <scope>NUCLEOTIDE SEQUENCE [LARGE SCALE GENOMIC DNA]</scope>
    <source>
        <strain evidence="1 2">GDSW-R2A3</strain>
    </source>
</reference>
<organism evidence="1 2">
    <name type="scientific">Fictibacillus aquaticus</name>
    <dbReference type="NCBI Taxonomy" id="2021314"/>
    <lineage>
        <taxon>Bacteria</taxon>
        <taxon>Bacillati</taxon>
        <taxon>Bacillota</taxon>
        <taxon>Bacilli</taxon>
        <taxon>Bacillales</taxon>
        <taxon>Fictibacillaceae</taxon>
        <taxon>Fictibacillus</taxon>
    </lineage>
</organism>
<keyword evidence="2" id="KW-1185">Reference proteome</keyword>
<proteinExistence type="predicted"/>
<dbReference type="SUPFAM" id="SSF82784">
    <property type="entry name" value="OsmC-like"/>
    <property type="match status" value="1"/>
</dbReference>
<dbReference type="AlphaFoldDB" id="A0A235F4A0"/>
<comment type="caution">
    <text evidence="1">The sequence shown here is derived from an EMBL/GenBank/DDBJ whole genome shotgun (WGS) entry which is preliminary data.</text>
</comment>